<dbReference type="OrthoDB" id="5874347at2"/>
<dbReference type="EMBL" id="SATR01000001">
    <property type="protein sequence ID" value="TFH93399.1"/>
    <property type="molecule type" value="Genomic_DNA"/>
</dbReference>
<accession>A0A4Y8WL15</accession>
<comment type="caution">
    <text evidence="2">The sequence shown here is derived from an EMBL/GenBank/DDBJ whole genome shotgun (WGS) entry which is preliminary data.</text>
</comment>
<evidence type="ECO:0000256" key="1">
    <source>
        <dbReference type="SAM" id="SignalP"/>
    </source>
</evidence>
<proteinExistence type="predicted"/>
<feature type="chain" id="PRO_5021252059" evidence="1">
    <location>
        <begin position="21"/>
        <end position="181"/>
    </location>
</feature>
<keyword evidence="1" id="KW-0732">Signal</keyword>
<keyword evidence="3" id="KW-1185">Reference proteome</keyword>
<dbReference type="Proteomes" id="UP000297753">
    <property type="component" value="Unassembled WGS sequence"/>
</dbReference>
<sequence length="181" mass="20023">MKLSSSVLLLTSVFSATASASVDAQISDIVKTWFSVEVKKVKSLAIRAVFDCDFYSATPTVSTTDGSSSYGGHYFLHKDGQVELISSPSTTQPLPEFTQCFKKEFVISNSEDAEVLLEALSGIFHTYNSSFREVEPYVLQKDTHWELIHDKFFEDYSGYVVKTAPDGTIKSISYSLGLKGK</sequence>
<gene>
    <name evidence="2" type="ORF">ELS82_00125</name>
</gene>
<dbReference type="RefSeq" id="WP_134833659.1">
    <property type="nucleotide sequence ID" value="NZ_SATR01000001.1"/>
</dbReference>
<organism evidence="2 3">
    <name type="scientific">Vibrio ouci</name>
    <dbReference type="NCBI Taxonomy" id="2499078"/>
    <lineage>
        <taxon>Bacteria</taxon>
        <taxon>Pseudomonadati</taxon>
        <taxon>Pseudomonadota</taxon>
        <taxon>Gammaproteobacteria</taxon>
        <taxon>Vibrionales</taxon>
        <taxon>Vibrionaceae</taxon>
        <taxon>Vibrio</taxon>
    </lineage>
</organism>
<name>A0A4Y8WL15_9VIBR</name>
<evidence type="ECO:0000313" key="3">
    <source>
        <dbReference type="Proteomes" id="UP000297753"/>
    </source>
</evidence>
<protein>
    <submittedName>
        <fullName evidence="2">Uncharacterized protein</fullName>
    </submittedName>
</protein>
<dbReference type="AlphaFoldDB" id="A0A4Y8WL15"/>
<evidence type="ECO:0000313" key="2">
    <source>
        <dbReference type="EMBL" id="TFH93399.1"/>
    </source>
</evidence>
<reference evidence="2 3" key="1">
    <citation type="submission" date="2019-01" db="EMBL/GenBank/DDBJ databases">
        <title>Vibrio BEI176 sp. nov, a marine bacterium isolated from China: eastern marignal seas.</title>
        <authorList>
            <person name="Li B."/>
        </authorList>
    </citation>
    <scope>NUCLEOTIDE SEQUENCE [LARGE SCALE GENOMIC DNA]</scope>
    <source>
        <strain evidence="2 3">BEI176</strain>
    </source>
</reference>
<feature type="signal peptide" evidence="1">
    <location>
        <begin position="1"/>
        <end position="20"/>
    </location>
</feature>